<dbReference type="EMBL" id="JAWJWF010000004">
    <property type="protein sequence ID" value="KAK6633215.1"/>
    <property type="molecule type" value="Genomic_DNA"/>
</dbReference>
<sequence length="131" mass="14681">MRLLGFTIDNCGIGDAPVKQADEMKESESSSCAAENPRRKIKRERDLSPVKTPGTQYTKNSGMHSHWSSAHALFSMESCGIGRCAYIKKNEGVTKNRLRRSKSCSNGTQWNSNEIDNLDDLDSKRGRKEEN</sequence>
<keyword evidence="3" id="KW-1185">Reference proteome</keyword>
<reference evidence="2 3" key="1">
    <citation type="submission" date="2023-09" db="EMBL/GenBank/DDBJ databases">
        <title>Genomes of two closely related lineages of the louse Polyplax serrata with different host specificities.</title>
        <authorList>
            <person name="Martinu J."/>
            <person name="Tarabai H."/>
            <person name="Stefka J."/>
            <person name="Hypsa V."/>
        </authorList>
    </citation>
    <scope>NUCLEOTIDE SEQUENCE [LARGE SCALE GENOMIC DNA]</scope>
    <source>
        <strain evidence="2">98ZLc_SE</strain>
    </source>
</reference>
<evidence type="ECO:0000313" key="2">
    <source>
        <dbReference type="EMBL" id="KAK6633215.1"/>
    </source>
</evidence>
<evidence type="ECO:0000313" key="3">
    <source>
        <dbReference type="Proteomes" id="UP001359485"/>
    </source>
</evidence>
<dbReference type="Proteomes" id="UP001359485">
    <property type="component" value="Unassembled WGS sequence"/>
</dbReference>
<comment type="caution">
    <text evidence="2">The sequence shown here is derived from an EMBL/GenBank/DDBJ whole genome shotgun (WGS) entry which is preliminary data.</text>
</comment>
<organism evidence="2 3">
    <name type="scientific">Polyplax serrata</name>
    <name type="common">Common mouse louse</name>
    <dbReference type="NCBI Taxonomy" id="468196"/>
    <lineage>
        <taxon>Eukaryota</taxon>
        <taxon>Metazoa</taxon>
        <taxon>Ecdysozoa</taxon>
        <taxon>Arthropoda</taxon>
        <taxon>Hexapoda</taxon>
        <taxon>Insecta</taxon>
        <taxon>Pterygota</taxon>
        <taxon>Neoptera</taxon>
        <taxon>Paraneoptera</taxon>
        <taxon>Psocodea</taxon>
        <taxon>Troctomorpha</taxon>
        <taxon>Phthiraptera</taxon>
        <taxon>Anoplura</taxon>
        <taxon>Polyplacidae</taxon>
        <taxon>Polyplax</taxon>
    </lineage>
</organism>
<feature type="region of interest" description="Disordered" evidence="1">
    <location>
        <begin position="97"/>
        <end position="131"/>
    </location>
</feature>
<accession>A0ABR1B143</accession>
<feature type="compositionally biased region" description="Polar residues" evidence="1">
    <location>
        <begin position="103"/>
        <end position="115"/>
    </location>
</feature>
<feature type="compositionally biased region" description="Polar residues" evidence="1">
    <location>
        <begin position="53"/>
        <end position="63"/>
    </location>
</feature>
<evidence type="ECO:0000256" key="1">
    <source>
        <dbReference type="SAM" id="MobiDB-lite"/>
    </source>
</evidence>
<name>A0ABR1B143_POLSC</name>
<proteinExistence type="predicted"/>
<protein>
    <submittedName>
        <fullName evidence="2">Uncharacterized protein</fullName>
    </submittedName>
</protein>
<gene>
    <name evidence="2" type="ORF">RUM44_003816</name>
</gene>
<feature type="compositionally biased region" description="Basic and acidic residues" evidence="1">
    <location>
        <begin position="121"/>
        <end position="131"/>
    </location>
</feature>
<feature type="region of interest" description="Disordered" evidence="1">
    <location>
        <begin position="22"/>
        <end position="63"/>
    </location>
</feature>